<dbReference type="GO" id="GO:0106070">
    <property type="term" value="P:regulation of adenylate cyclase-activating G protein-coupled receptor signaling pathway"/>
    <property type="evidence" value="ECO:0007669"/>
    <property type="project" value="TreeGrafter"/>
</dbReference>
<dbReference type="GeneID" id="114790742"/>
<dbReference type="GO" id="GO:0070996">
    <property type="term" value="F:type 1 melanocortin receptor binding"/>
    <property type="evidence" value="ECO:0007669"/>
    <property type="project" value="TreeGrafter"/>
</dbReference>
<dbReference type="GO" id="GO:0030545">
    <property type="term" value="F:signaling receptor regulator activity"/>
    <property type="evidence" value="ECO:0007669"/>
    <property type="project" value="TreeGrafter"/>
</dbReference>
<dbReference type="GO" id="GO:0072659">
    <property type="term" value="P:protein localization to plasma membrane"/>
    <property type="evidence" value="ECO:0007669"/>
    <property type="project" value="TreeGrafter"/>
</dbReference>
<feature type="transmembrane region" description="Helical" evidence="9">
    <location>
        <begin position="37"/>
        <end position="61"/>
    </location>
</feature>
<dbReference type="GO" id="GO:0031783">
    <property type="term" value="F:type 5 melanocortin receptor binding"/>
    <property type="evidence" value="ECO:0007669"/>
    <property type="project" value="TreeGrafter"/>
</dbReference>
<evidence type="ECO:0000256" key="7">
    <source>
        <dbReference type="ARBA" id="ARBA00022989"/>
    </source>
</evidence>
<evidence type="ECO:0000313" key="10">
    <source>
        <dbReference type="Ensembl" id="ENSDCDP00010026058.1"/>
    </source>
</evidence>
<keyword evidence="6" id="KW-0256">Endoplasmic reticulum</keyword>
<dbReference type="PANTHER" id="PTHR28675:SF1">
    <property type="entry name" value="MELANOCORTIN-2 RECEPTOR ACCESSORY PROTEIN 2"/>
    <property type="match status" value="1"/>
</dbReference>
<evidence type="ECO:0000256" key="9">
    <source>
        <dbReference type="SAM" id="Phobius"/>
    </source>
</evidence>
<evidence type="ECO:0000256" key="4">
    <source>
        <dbReference type="ARBA" id="ARBA00022475"/>
    </source>
</evidence>
<keyword evidence="5 9" id="KW-0812">Transmembrane</keyword>
<dbReference type="Pfam" id="PF15183">
    <property type="entry name" value="MRAP"/>
    <property type="match status" value="1"/>
</dbReference>
<accession>A0AAY4BYY1</accession>
<dbReference type="RefSeq" id="XP_028836882.1">
    <property type="nucleotide sequence ID" value="XM_028981049.1"/>
</dbReference>
<sequence>MKTNSSVSPHSSDYEWRYEYYEDDEPVSFEGLKAHRYSIVIGFWVGLAVFVLFMFFVLTLLTKTGPPHPEISEPLEKPVRLTSCVEDLTRAPDNDKKTCLSRPLLDESHLLFHCYINEEEQAGVGGARTRRPSTAMVRTGQGWLDSNRSSSPIEGDVLDLQGGAVGVGRTDRDSAAFLTHFNIPNFVNSELSSTLGDDDLLLEEPPIMLETDLHHPRSKHIN</sequence>
<dbReference type="GO" id="GO:0005789">
    <property type="term" value="C:endoplasmic reticulum membrane"/>
    <property type="evidence" value="ECO:0007669"/>
    <property type="project" value="UniProtKB-SubCell"/>
</dbReference>
<evidence type="ECO:0000256" key="6">
    <source>
        <dbReference type="ARBA" id="ARBA00022824"/>
    </source>
</evidence>
<name>A0AAY4BYY1_9TELE</name>
<dbReference type="GO" id="GO:0031782">
    <property type="term" value="F:type 4 melanocortin receptor binding"/>
    <property type="evidence" value="ECO:0007669"/>
    <property type="project" value="TreeGrafter"/>
</dbReference>
<keyword evidence="11" id="KW-1185">Reference proteome</keyword>
<dbReference type="GO" id="GO:0005886">
    <property type="term" value="C:plasma membrane"/>
    <property type="evidence" value="ECO:0007669"/>
    <property type="project" value="UniProtKB-SubCell"/>
</dbReference>
<comment type="similarity">
    <text evidence="3">Belongs to the MRAP family.</text>
</comment>
<dbReference type="Ensembl" id="ENSDCDT00010032210.1">
    <property type="protein sequence ID" value="ENSDCDP00010026058.1"/>
    <property type="gene ID" value="ENSDCDG00010016465.1"/>
</dbReference>
<keyword evidence="4" id="KW-1003">Cell membrane</keyword>
<reference evidence="10 11" key="1">
    <citation type="submission" date="2020-06" db="EMBL/GenBank/DDBJ databases">
        <authorList>
            <consortium name="Wellcome Sanger Institute Data Sharing"/>
        </authorList>
    </citation>
    <scope>NUCLEOTIDE SEQUENCE [LARGE SCALE GENOMIC DNA]</scope>
</reference>
<evidence type="ECO:0000256" key="2">
    <source>
        <dbReference type="ARBA" id="ARBA00004389"/>
    </source>
</evidence>
<evidence type="ECO:0000256" key="1">
    <source>
        <dbReference type="ARBA" id="ARBA00004162"/>
    </source>
</evidence>
<dbReference type="GeneTree" id="ENSGT00650000093438"/>
<keyword evidence="8 9" id="KW-0472">Membrane</keyword>
<reference evidence="10" key="2">
    <citation type="submission" date="2025-08" db="UniProtKB">
        <authorList>
            <consortium name="Ensembl"/>
        </authorList>
    </citation>
    <scope>IDENTIFICATION</scope>
</reference>
<dbReference type="GO" id="GO:0031781">
    <property type="term" value="F:type 3 melanocortin receptor binding"/>
    <property type="evidence" value="ECO:0007669"/>
    <property type="project" value="TreeGrafter"/>
</dbReference>
<organism evidence="10 11">
    <name type="scientific">Denticeps clupeoides</name>
    <name type="common">denticle herring</name>
    <dbReference type="NCBI Taxonomy" id="299321"/>
    <lineage>
        <taxon>Eukaryota</taxon>
        <taxon>Metazoa</taxon>
        <taxon>Chordata</taxon>
        <taxon>Craniata</taxon>
        <taxon>Vertebrata</taxon>
        <taxon>Euteleostomi</taxon>
        <taxon>Actinopterygii</taxon>
        <taxon>Neopterygii</taxon>
        <taxon>Teleostei</taxon>
        <taxon>Clupei</taxon>
        <taxon>Clupeiformes</taxon>
        <taxon>Denticipitoidei</taxon>
        <taxon>Denticipitidae</taxon>
        <taxon>Denticeps</taxon>
    </lineage>
</organism>
<dbReference type="InterPro" id="IPR028111">
    <property type="entry name" value="MRAP"/>
</dbReference>
<comment type="subcellular location">
    <subcellularLocation>
        <location evidence="1">Cell membrane</location>
        <topology evidence="1">Single-pass membrane protein</topology>
    </subcellularLocation>
    <subcellularLocation>
        <location evidence="2">Endoplasmic reticulum membrane</location>
        <topology evidence="2">Single-pass membrane protein</topology>
    </subcellularLocation>
</comment>
<dbReference type="AlphaFoldDB" id="A0AAY4BYY1"/>
<evidence type="ECO:0000256" key="5">
    <source>
        <dbReference type="ARBA" id="ARBA00022692"/>
    </source>
</evidence>
<protein>
    <submittedName>
        <fullName evidence="10">Uncharacterized protein</fullName>
    </submittedName>
</protein>
<evidence type="ECO:0000313" key="11">
    <source>
        <dbReference type="Proteomes" id="UP000694580"/>
    </source>
</evidence>
<proteinExistence type="inferred from homology"/>
<keyword evidence="7 9" id="KW-1133">Transmembrane helix</keyword>
<evidence type="ECO:0000256" key="8">
    <source>
        <dbReference type="ARBA" id="ARBA00023136"/>
    </source>
</evidence>
<dbReference type="Proteomes" id="UP000694580">
    <property type="component" value="Chromosome 5"/>
</dbReference>
<reference evidence="10" key="3">
    <citation type="submission" date="2025-09" db="UniProtKB">
        <authorList>
            <consortium name="Ensembl"/>
        </authorList>
    </citation>
    <scope>IDENTIFICATION</scope>
</reference>
<evidence type="ECO:0000256" key="3">
    <source>
        <dbReference type="ARBA" id="ARBA00010063"/>
    </source>
</evidence>
<gene>
    <name evidence="10" type="primary">LOC114790742</name>
</gene>
<dbReference type="PANTHER" id="PTHR28675">
    <property type="entry name" value="MELANOCORTIN-2 RECEPTOR ACCESSORY PROTEIN 2"/>
    <property type="match status" value="1"/>
</dbReference>
<dbReference type="GO" id="GO:0031780">
    <property type="term" value="F:corticotropin hormone receptor binding"/>
    <property type="evidence" value="ECO:0007669"/>
    <property type="project" value="TreeGrafter"/>
</dbReference>